<dbReference type="EnsemblPlants" id="evm.model.06.1561">
    <property type="protein sequence ID" value="cds.evm.model.06.1561"/>
    <property type="gene ID" value="evm.TU.06.1561"/>
</dbReference>
<sequence>MEGSNVFLLDSNLELNMWIFPHVLCCCSFAAACWNHAGDGMYDYGIVARDASGAIFELTLCHHGQLAVEVIEAMVVKEV</sequence>
<proteinExistence type="predicted"/>
<organism evidence="2 3">
    <name type="scientific">Cannabis sativa</name>
    <name type="common">Hemp</name>
    <name type="synonym">Marijuana</name>
    <dbReference type="NCBI Taxonomy" id="3483"/>
    <lineage>
        <taxon>Eukaryota</taxon>
        <taxon>Viridiplantae</taxon>
        <taxon>Streptophyta</taxon>
        <taxon>Embryophyta</taxon>
        <taxon>Tracheophyta</taxon>
        <taxon>Spermatophyta</taxon>
        <taxon>Magnoliopsida</taxon>
        <taxon>eudicotyledons</taxon>
        <taxon>Gunneridae</taxon>
        <taxon>Pentapetalae</taxon>
        <taxon>rosids</taxon>
        <taxon>fabids</taxon>
        <taxon>Rosales</taxon>
        <taxon>Cannabaceae</taxon>
        <taxon>Cannabis</taxon>
    </lineage>
</organism>
<feature type="transmembrane region" description="Helical" evidence="1">
    <location>
        <begin position="15"/>
        <end position="34"/>
    </location>
</feature>
<evidence type="ECO:0000313" key="2">
    <source>
        <dbReference type="EnsemblPlants" id="cds.evm.model.06.1561"/>
    </source>
</evidence>
<accession>A0A803PV14</accession>
<dbReference type="Proteomes" id="UP000596661">
    <property type="component" value="Chromosome 6"/>
</dbReference>
<name>A0A803PV14_CANSA</name>
<keyword evidence="1" id="KW-1133">Transmembrane helix</keyword>
<dbReference type="Gramene" id="evm.model.06.1561">
    <property type="protein sequence ID" value="cds.evm.model.06.1561"/>
    <property type="gene ID" value="evm.TU.06.1561"/>
</dbReference>
<keyword evidence="1" id="KW-0472">Membrane</keyword>
<dbReference type="EMBL" id="UZAU01000615">
    <property type="status" value="NOT_ANNOTATED_CDS"/>
    <property type="molecule type" value="Genomic_DNA"/>
</dbReference>
<reference evidence="2" key="2">
    <citation type="submission" date="2021-03" db="UniProtKB">
        <authorList>
            <consortium name="EnsemblPlants"/>
        </authorList>
    </citation>
    <scope>IDENTIFICATION</scope>
</reference>
<protein>
    <submittedName>
        <fullName evidence="2">Uncharacterized protein</fullName>
    </submittedName>
</protein>
<dbReference type="AlphaFoldDB" id="A0A803PV14"/>
<keyword evidence="3" id="KW-1185">Reference proteome</keyword>
<evidence type="ECO:0000256" key="1">
    <source>
        <dbReference type="SAM" id="Phobius"/>
    </source>
</evidence>
<keyword evidence="1" id="KW-0812">Transmembrane</keyword>
<evidence type="ECO:0000313" key="3">
    <source>
        <dbReference type="Proteomes" id="UP000596661"/>
    </source>
</evidence>
<reference evidence="2" key="1">
    <citation type="submission" date="2018-11" db="EMBL/GenBank/DDBJ databases">
        <authorList>
            <person name="Grassa J C."/>
        </authorList>
    </citation>
    <scope>NUCLEOTIDE SEQUENCE [LARGE SCALE GENOMIC DNA]</scope>
</reference>